<dbReference type="InParanoid" id="A0A3N4L2B0"/>
<name>A0A3N4L2B0_9PEZI</name>
<dbReference type="InterPro" id="IPR051091">
    <property type="entry name" value="O-Glucosyltr/Glycosyltrsf_90"/>
</dbReference>
<dbReference type="PANTHER" id="PTHR12203">
    <property type="entry name" value="KDEL LYS-ASP-GLU-LEU CONTAINING - RELATED"/>
    <property type="match status" value="1"/>
</dbReference>
<reference evidence="2 3" key="1">
    <citation type="journal article" date="2018" name="Nat. Ecol. Evol.">
        <title>Pezizomycetes genomes reveal the molecular basis of ectomycorrhizal truffle lifestyle.</title>
        <authorList>
            <person name="Murat C."/>
            <person name="Payen T."/>
            <person name="Noel B."/>
            <person name="Kuo A."/>
            <person name="Morin E."/>
            <person name="Chen J."/>
            <person name="Kohler A."/>
            <person name="Krizsan K."/>
            <person name="Balestrini R."/>
            <person name="Da Silva C."/>
            <person name="Montanini B."/>
            <person name="Hainaut M."/>
            <person name="Levati E."/>
            <person name="Barry K.W."/>
            <person name="Belfiori B."/>
            <person name="Cichocki N."/>
            <person name="Clum A."/>
            <person name="Dockter R.B."/>
            <person name="Fauchery L."/>
            <person name="Guy J."/>
            <person name="Iotti M."/>
            <person name="Le Tacon F."/>
            <person name="Lindquist E.A."/>
            <person name="Lipzen A."/>
            <person name="Malagnac F."/>
            <person name="Mello A."/>
            <person name="Molinier V."/>
            <person name="Miyauchi S."/>
            <person name="Poulain J."/>
            <person name="Riccioni C."/>
            <person name="Rubini A."/>
            <person name="Sitrit Y."/>
            <person name="Splivallo R."/>
            <person name="Traeger S."/>
            <person name="Wang M."/>
            <person name="Zifcakova L."/>
            <person name="Wipf D."/>
            <person name="Zambonelli A."/>
            <person name="Paolocci F."/>
            <person name="Nowrousian M."/>
            <person name="Ottonello S."/>
            <person name="Baldrian P."/>
            <person name="Spatafora J.W."/>
            <person name="Henrissat B."/>
            <person name="Nagy L.G."/>
            <person name="Aury J.M."/>
            <person name="Wincker P."/>
            <person name="Grigoriev I.V."/>
            <person name="Bonfante P."/>
            <person name="Martin F.M."/>
        </authorList>
    </citation>
    <scope>NUCLEOTIDE SEQUENCE [LARGE SCALE GENOMIC DNA]</scope>
    <source>
        <strain evidence="2 3">CCBAS932</strain>
    </source>
</reference>
<accession>A0A3N4L2B0</accession>
<evidence type="ECO:0000313" key="3">
    <source>
        <dbReference type="Proteomes" id="UP000277580"/>
    </source>
</evidence>
<feature type="domain" description="Glycosyl transferase CAP10" evidence="1">
    <location>
        <begin position="90"/>
        <end position="336"/>
    </location>
</feature>
<dbReference type="PANTHER" id="PTHR12203:SF107">
    <property type="entry name" value="GLYCOSYL TRANSFERASE CAP10 DOMAIN-CONTAINING PROTEIN"/>
    <property type="match status" value="1"/>
</dbReference>
<proteinExistence type="predicted"/>
<protein>
    <recommendedName>
        <fullName evidence="1">Glycosyl transferase CAP10 domain-containing protein</fullName>
    </recommendedName>
</protein>
<dbReference type="SMART" id="SM00672">
    <property type="entry name" value="CAP10"/>
    <property type="match status" value="1"/>
</dbReference>
<sequence>MKNLAMSNDQCEVAFPGLFVEIDRMVAGRKGRKIRLDELEKPEFESSYGYIRAMIRDNQLYVITANDGINSRRLATLHSLHQAIITSPHPFPNSEFVLATGDKLEGGYLAWAFARDVGETTNSTWLMPDFGHWSWPEPKVGSFIEALLKADAVDAEYISPRDGKYSLDGKENKLVWRGADLGLDIRKGLFDATKDKPWSDIKTVDWGNPESVKNDLLTMSDHCRYKFLAHVEGYSYSGRLKYLQACHSVIIAHKLNWVQHYHSLMVLQGPLQNFVEVKRDWSDLEEKIQFLMTNPAKAEEIAARSREVWRRYLSPAATNCYWRRLFVAWGELLDFEPQFYSDSITLGGKGKSGREWRGVPFESFSLLQKIHWDPM</sequence>
<dbReference type="EMBL" id="ML119112">
    <property type="protein sequence ID" value="RPB15642.1"/>
    <property type="molecule type" value="Genomic_DNA"/>
</dbReference>
<dbReference type="Pfam" id="PF05686">
    <property type="entry name" value="Glyco_transf_90"/>
    <property type="match status" value="1"/>
</dbReference>
<evidence type="ECO:0000313" key="2">
    <source>
        <dbReference type="EMBL" id="RPB15642.1"/>
    </source>
</evidence>
<dbReference type="Proteomes" id="UP000277580">
    <property type="component" value="Unassembled WGS sequence"/>
</dbReference>
<keyword evidence="3" id="KW-1185">Reference proteome</keyword>
<gene>
    <name evidence="2" type="ORF">P167DRAFT_542794</name>
</gene>
<dbReference type="AlphaFoldDB" id="A0A3N4L2B0"/>
<organism evidence="2 3">
    <name type="scientific">Morchella conica CCBAS932</name>
    <dbReference type="NCBI Taxonomy" id="1392247"/>
    <lineage>
        <taxon>Eukaryota</taxon>
        <taxon>Fungi</taxon>
        <taxon>Dikarya</taxon>
        <taxon>Ascomycota</taxon>
        <taxon>Pezizomycotina</taxon>
        <taxon>Pezizomycetes</taxon>
        <taxon>Pezizales</taxon>
        <taxon>Morchellaceae</taxon>
        <taxon>Morchella</taxon>
    </lineage>
</organism>
<dbReference type="OrthoDB" id="202415at2759"/>
<evidence type="ECO:0000259" key="1">
    <source>
        <dbReference type="SMART" id="SM00672"/>
    </source>
</evidence>
<dbReference type="InterPro" id="IPR006598">
    <property type="entry name" value="CAP10"/>
</dbReference>